<evidence type="ECO:0000313" key="2">
    <source>
        <dbReference type="Proteomes" id="UP001056291"/>
    </source>
</evidence>
<dbReference type="Gene3D" id="2.40.10.220">
    <property type="entry name" value="predicted glycosyltransferase like domains"/>
    <property type="match status" value="1"/>
</dbReference>
<name>A0ABY4W7U8_9PROT</name>
<accession>A0ABY4W7U8</accession>
<reference evidence="1" key="1">
    <citation type="submission" date="2022-06" db="EMBL/GenBank/DDBJ databases">
        <title>Sneathiella actinostolidae sp. nov., isolated from a sea anemonein the Western Pacific Ocean.</title>
        <authorList>
            <person name="Wei M.J."/>
        </authorList>
    </citation>
    <scope>NUCLEOTIDE SEQUENCE</scope>
    <source>
        <strain evidence="1">PHK-P5</strain>
    </source>
</reference>
<protein>
    <submittedName>
        <fullName evidence="1">PilZ domain-containing protein</fullName>
    </submittedName>
</protein>
<gene>
    <name evidence="1" type="ORF">NBZ79_04305</name>
</gene>
<proteinExistence type="predicted"/>
<organism evidence="1 2">
    <name type="scientific">Sneathiella marina</name>
    <dbReference type="NCBI Taxonomy" id="2950108"/>
    <lineage>
        <taxon>Bacteria</taxon>
        <taxon>Pseudomonadati</taxon>
        <taxon>Pseudomonadota</taxon>
        <taxon>Alphaproteobacteria</taxon>
        <taxon>Sneathiellales</taxon>
        <taxon>Sneathiellaceae</taxon>
        <taxon>Sneathiella</taxon>
    </lineage>
</organism>
<keyword evidence="2" id="KW-1185">Reference proteome</keyword>
<sequence length="119" mass="13636">MANFFTTAKYRPHSRKDHRYEIPKLHLKIADQEFDTYDWSLGGFRIDDYKGRPPVGELVTISQMAYAPDTTADVHATAVVTRILLGKNQVAFAFNKLDDKSFDLLEVASMRRLSQLADR</sequence>
<dbReference type="EMBL" id="CP098747">
    <property type="protein sequence ID" value="USG62198.1"/>
    <property type="molecule type" value="Genomic_DNA"/>
</dbReference>
<evidence type="ECO:0000313" key="1">
    <source>
        <dbReference type="EMBL" id="USG62198.1"/>
    </source>
</evidence>
<dbReference type="Proteomes" id="UP001056291">
    <property type="component" value="Chromosome"/>
</dbReference>
<dbReference type="RefSeq" id="WP_251935817.1">
    <property type="nucleotide sequence ID" value="NZ_CP098747.1"/>
</dbReference>